<evidence type="ECO:0000313" key="1">
    <source>
        <dbReference type="EMBL" id="SHO53493.1"/>
    </source>
</evidence>
<reference evidence="1 2" key="1">
    <citation type="submission" date="2016-12" db="EMBL/GenBank/DDBJ databases">
        <authorList>
            <person name="Song W.-J."/>
            <person name="Kurnit D.M."/>
        </authorList>
    </citation>
    <scope>NUCLEOTIDE SEQUENCE [LARGE SCALE GENOMIC DNA]</scope>
    <source>
        <strain evidence="1 2">DSM 18488</strain>
    </source>
</reference>
<dbReference type="EMBL" id="FRFE01000058">
    <property type="protein sequence ID" value="SHO53493.1"/>
    <property type="molecule type" value="Genomic_DNA"/>
</dbReference>
<gene>
    <name evidence="1" type="ORF">SAMN02745220_05159</name>
</gene>
<protein>
    <submittedName>
        <fullName evidence="1">Uncharacterized protein</fullName>
    </submittedName>
</protein>
<dbReference type="AlphaFoldDB" id="A0A1M7YLI0"/>
<dbReference type="Proteomes" id="UP000184603">
    <property type="component" value="Unassembled WGS sequence"/>
</dbReference>
<accession>A0A1M7YLI0</accession>
<organism evidence="1 2">
    <name type="scientific">Desulfopila aestuarii DSM 18488</name>
    <dbReference type="NCBI Taxonomy" id="1121416"/>
    <lineage>
        <taxon>Bacteria</taxon>
        <taxon>Pseudomonadati</taxon>
        <taxon>Thermodesulfobacteriota</taxon>
        <taxon>Desulfobulbia</taxon>
        <taxon>Desulfobulbales</taxon>
        <taxon>Desulfocapsaceae</taxon>
        <taxon>Desulfopila</taxon>
    </lineage>
</organism>
<name>A0A1M7YLI0_9BACT</name>
<proteinExistence type="predicted"/>
<dbReference type="STRING" id="1121416.SAMN02745220_05159"/>
<keyword evidence="2" id="KW-1185">Reference proteome</keyword>
<sequence length="67" mass="7985">MNLMDCRHHKISEIDGRLYCDFCDIEIEQPYPPICHCFIDLTEEQWICQKCGTVYSAEYLREVGWPV</sequence>
<evidence type="ECO:0000313" key="2">
    <source>
        <dbReference type="Proteomes" id="UP000184603"/>
    </source>
</evidence>